<protein>
    <submittedName>
        <fullName evidence="4">Nitrate ABC transporter substrate-binding protein</fullName>
    </submittedName>
</protein>
<evidence type="ECO:0000259" key="3">
    <source>
        <dbReference type="SMART" id="SM00062"/>
    </source>
</evidence>
<organism evidence="4 5">
    <name type="scientific">Agathobacter ruminis</name>
    <dbReference type="NCBI Taxonomy" id="1712665"/>
    <lineage>
        <taxon>Bacteria</taxon>
        <taxon>Bacillati</taxon>
        <taxon>Bacillota</taxon>
        <taxon>Clostridia</taxon>
        <taxon>Lachnospirales</taxon>
        <taxon>Lachnospiraceae</taxon>
        <taxon>Agathobacter</taxon>
    </lineage>
</organism>
<dbReference type="Pfam" id="PF09084">
    <property type="entry name" value="NMT1"/>
    <property type="match status" value="1"/>
</dbReference>
<sequence length="358" mass="39319">MKKKNWLKKMVAVGLVFSLFTGCAVSTNDSEKGSSSDSTTEGGATATDGDYKYGKIDIPGKDGALCGAPIYIAYENGYFAQEGFDVTLISADFETRKIGLNNGTIPIVNGDFQFFPSIENGIDVKVVDGLHEGCIKFAVRTDSDIETVEDLKGKKIGVDEIGGTPHQVASLWLENAGISADPADAEVTFLPYSDGNLEFEALQSGEIDVAALWDPLGSIHEKAGDVKIIFDLGTDAYFKDKFCCFLYASTKVLEENPEEVAALLRAYRKAQEWIYENPEKAVDIIVEKNYAAIEDRELAVELVKSYGYPSATQHAENWDELVEENVSYFAKGLYDIGYLETNPEEFTNNIYKKVDVGN</sequence>
<reference evidence="4 5" key="1">
    <citation type="submission" date="2017-10" db="EMBL/GenBank/DDBJ databases">
        <title>Resolving the taxonomy of Roseburia spp., Eubacterium rectale and Agathobacter spp. through phylogenomic analysis.</title>
        <authorList>
            <person name="Sheridan P.O."/>
            <person name="Walker A.W."/>
            <person name="Duncan S.H."/>
            <person name="Scott K.P."/>
            <person name="Toole P.W.O."/>
            <person name="Luis P."/>
            <person name="Flint H.J."/>
        </authorList>
    </citation>
    <scope>NUCLEOTIDE SEQUENCE [LARGE SCALE GENOMIC DNA]</scope>
    <source>
        <strain evidence="4 5">JK623</strain>
    </source>
</reference>
<evidence type="ECO:0000256" key="2">
    <source>
        <dbReference type="SAM" id="SignalP"/>
    </source>
</evidence>
<evidence type="ECO:0000256" key="1">
    <source>
        <dbReference type="ARBA" id="ARBA00010742"/>
    </source>
</evidence>
<feature type="domain" description="Solute-binding protein family 3/N-terminal" evidence="3">
    <location>
        <begin position="66"/>
        <end position="277"/>
    </location>
</feature>
<dbReference type="PANTHER" id="PTHR30024">
    <property type="entry name" value="ALIPHATIC SULFONATES-BINDING PROTEIN-RELATED"/>
    <property type="match status" value="1"/>
</dbReference>
<feature type="chain" id="PRO_5038792597" evidence="2">
    <location>
        <begin position="25"/>
        <end position="358"/>
    </location>
</feature>
<proteinExistence type="inferred from homology"/>
<evidence type="ECO:0000313" key="5">
    <source>
        <dbReference type="Proteomes" id="UP000224563"/>
    </source>
</evidence>
<dbReference type="SMART" id="SM00062">
    <property type="entry name" value="PBPb"/>
    <property type="match status" value="1"/>
</dbReference>
<dbReference type="RefSeq" id="WP_099385636.1">
    <property type="nucleotide sequence ID" value="NZ_JANSWH010000081.1"/>
</dbReference>
<comment type="caution">
    <text evidence="4">The sequence shown here is derived from an EMBL/GenBank/DDBJ whole genome shotgun (WGS) entry which is preliminary data.</text>
</comment>
<keyword evidence="2" id="KW-0732">Signal</keyword>
<gene>
    <name evidence="4" type="ORF">CSX02_03325</name>
</gene>
<dbReference type="AlphaFoldDB" id="A0A2G3E4Z0"/>
<dbReference type="SUPFAM" id="SSF53850">
    <property type="entry name" value="Periplasmic binding protein-like II"/>
    <property type="match status" value="1"/>
</dbReference>
<keyword evidence="5" id="KW-1185">Reference proteome</keyword>
<reference evidence="4 5" key="2">
    <citation type="submission" date="2017-10" db="EMBL/GenBank/DDBJ databases">
        <authorList>
            <person name="Banno H."/>
            <person name="Chua N.-H."/>
        </authorList>
    </citation>
    <scope>NUCLEOTIDE SEQUENCE [LARGE SCALE GENOMIC DNA]</scope>
    <source>
        <strain evidence="4 5">JK623</strain>
    </source>
</reference>
<dbReference type="PROSITE" id="PS51257">
    <property type="entry name" value="PROKAR_LIPOPROTEIN"/>
    <property type="match status" value="1"/>
</dbReference>
<accession>A0A2G3E4Z0</accession>
<dbReference type="Gene3D" id="3.40.190.10">
    <property type="entry name" value="Periplasmic binding protein-like II"/>
    <property type="match status" value="2"/>
</dbReference>
<dbReference type="Proteomes" id="UP000224563">
    <property type="component" value="Unassembled WGS sequence"/>
</dbReference>
<feature type="signal peptide" evidence="2">
    <location>
        <begin position="1"/>
        <end position="24"/>
    </location>
</feature>
<dbReference type="InterPro" id="IPR015168">
    <property type="entry name" value="SsuA/THI5"/>
</dbReference>
<dbReference type="EMBL" id="PDYG01000011">
    <property type="protein sequence ID" value="PHU38324.1"/>
    <property type="molecule type" value="Genomic_DNA"/>
</dbReference>
<comment type="similarity">
    <text evidence="1">Belongs to the bacterial solute-binding protein SsuA/TauA family.</text>
</comment>
<dbReference type="InterPro" id="IPR001638">
    <property type="entry name" value="Solute-binding_3/MltF_N"/>
</dbReference>
<name>A0A2G3E4Z0_9FIRM</name>
<evidence type="ECO:0000313" key="4">
    <source>
        <dbReference type="EMBL" id="PHU38324.1"/>
    </source>
</evidence>